<feature type="transmembrane region" description="Helical" evidence="1">
    <location>
        <begin position="62"/>
        <end position="87"/>
    </location>
</feature>
<protein>
    <submittedName>
        <fullName evidence="2">Uncharacterized protein</fullName>
    </submittedName>
</protein>
<accession>A0A8H5FSM6</accession>
<keyword evidence="1" id="KW-0472">Membrane</keyword>
<evidence type="ECO:0000313" key="3">
    <source>
        <dbReference type="Proteomes" id="UP000559027"/>
    </source>
</evidence>
<reference evidence="2 3" key="1">
    <citation type="journal article" date="2020" name="ISME J.">
        <title>Uncovering the hidden diversity of litter-decomposition mechanisms in mushroom-forming fungi.</title>
        <authorList>
            <person name="Floudas D."/>
            <person name="Bentzer J."/>
            <person name="Ahren D."/>
            <person name="Johansson T."/>
            <person name="Persson P."/>
            <person name="Tunlid A."/>
        </authorList>
    </citation>
    <scope>NUCLEOTIDE SEQUENCE [LARGE SCALE GENOMIC DNA]</scope>
    <source>
        <strain evidence="2 3">CBS 146.42</strain>
    </source>
</reference>
<feature type="transmembrane region" description="Helical" evidence="1">
    <location>
        <begin position="259"/>
        <end position="283"/>
    </location>
</feature>
<feature type="transmembrane region" description="Helical" evidence="1">
    <location>
        <begin position="107"/>
        <end position="127"/>
    </location>
</feature>
<name>A0A8H5FSM6_9AGAR</name>
<gene>
    <name evidence="2" type="ORF">D9756_009929</name>
</gene>
<keyword evidence="3" id="KW-1185">Reference proteome</keyword>
<proteinExistence type="predicted"/>
<dbReference type="AlphaFoldDB" id="A0A8H5FSM6"/>
<comment type="caution">
    <text evidence="2">The sequence shown here is derived from an EMBL/GenBank/DDBJ whole genome shotgun (WGS) entry which is preliminary data.</text>
</comment>
<keyword evidence="1" id="KW-0812">Transmembrane</keyword>
<feature type="transmembrane region" description="Helical" evidence="1">
    <location>
        <begin position="232"/>
        <end position="253"/>
    </location>
</feature>
<sequence>MVDRIPASYRPDEPPFMILGERTWLQGAFLAAAAYGIEFILFVMTFYFLLKRPLAREQQRQNRVFIAYISIVFILSTLYIAALLRFTQLAFIDGRNIPYGPFVFENTMFTLPSAQLMSFAVVIKSWVCDVVNLWRSFVIYKGCRAPSWLVNLVPMILYLGSVVVGILYLYHFATGILPGNENDDIDLTLPYFSVSLGLNILVTLLLVFRLLLYRRRVIRVMGQEHGSQYASLAAVIVESAAIHSSVALLLISTSVSRNAWLITPIFVQLLSPMQGISTFLIFFRVAKGKGWTSDTHKSTSQVLSTLKYEGPESRSMDERAMKSVISQRGPVFVLDISPENSHDIGGTRGDMFGVDSTSSSLTGSRVYTCASEGVGMLERKLEV</sequence>
<evidence type="ECO:0000313" key="2">
    <source>
        <dbReference type="EMBL" id="KAF5347233.1"/>
    </source>
</evidence>
<keyword evidence="1" id="KW-1133">Transmembrane helix</keyword>
<feature type="transmembrane region" description="Helical" evidence="1">
    <location>
        <begin position="148"/>
        <end position="171"/>
    </location>
</feature>
<evidence type="ECO:0000256" key="1">
    <source>
        <dbReference type="SAM" id="Phobius"/>
    </source>
</evidence>
<dbReference type="Proteomes" id="UP000559027">
    <property type="component" value="Unassembled WGS sequence"/>
</dbReference>
<dbReference type="OrthoDB" id="2796825at2759"/>
<feature type="transmembrane region" description="Helical" evidence="1">
    <location>
        <begin position="24"/>
        <end position="50"/>
    </location>
</feature>
<organism evidence="2 3">
    <name type="scientific">Leucocoprinus leucothites</name>
    <dbReference type="NCBI Taxonomy" id="201217"/>
    <lineage>
        <taxon>Eukaryota</taxon>
        <taxon>Fungi</taxon>
        <taxon>Dikarya</taxon>
        <taxon>Basidiomycota</taxon>
        <taxon>Agaricomycotina</taxon>
        <taxon>Agaricomycetes</taxon>
        <taxon>Agaricomycetidae</taxon>
        <taxon>Agaricales</taxon>
        <taxon>Agaricineae</taxon>
        <taxon>Agaricaceae</taxon>
        <taxon>Leucocoprinus</taxon>
    </lineage>
</organism>
<feature type="transmembrane region" description="Helical" evidence="1">
    <location>
        <begin position="191"/>
        <end position="212"/>
    </location>
</feature>
<dbReference type="EMBL" id="JAACJO010000026">
    <property type="protein sequence ID" value="KAF5347233.1"/>
    <property type="molecule type" value="Genomic_DNA"/>
</dbReference>